<keyword evidence="2" id="KW-0808">Transferase</keyword>
<dbReference type="Gene3D" id="1.10.340.70">
    <property type="match status" value="1"/>
</dbReference>
<evidence type="ECO:0000256" key="7">
    <source>
        <dbReference type="ARBA" id="ARBA00022918"/>
    </source>
</evidence>
<dbReference type="SMART" id="SM00343">
    <property type="entry name" value="ZnF_C2HC"/>
    <property type="match status" value="2"/>
</dbReference>
<accession>A0ABM3UPT3</accession>
<dbReference type="InterPro" id="IPR036397">
    <property type="entry name" value="RNaseH_sf"/>
</dbReference>
<dbReference type="InterPro" id="IPR041373">
    <property type="entry name" value="RT_RNaseH"/>
</dbReference>
<dbReference type="InterPro" id="IPR041588">
    <property type="entry name" value="Integrase_H2C2"/>
</dbReference>
<keyword evidence="7" id="KW-0695">RNA-directed DNA polymerase</keyword>
<dbReference type="InterPro" id="IPR036875">
    <property type="entry name" value="Znf_CCHC_sf"/>
</dbReference>
<dbReference type="SUPFAM" id="SSF57756">
    <property type="entry name" value="Retrovirus zinc finger-like domains"/>
    <property type="match status" value="1"/>
</dbReference>
<evidence type="ECO:0000256" key="5">
    <source>
        <dbReference type="ARBA" id="ARBA00022759"/>
    </source>
</evidence>
<dbReference type="PROSITE" id="PS50994">
    <property type="entry name" value="INTEGRASE"/>
    <property type="match status" value="1"/>
</dbReference>
<keyword evidence="6" id="KW-0378">Hydrolase</keyword>
<dbReference type="Gene3D" id="3.10.10.10">
    <property type="entry name" value="HIV Type 1 Reverse Transcriptase, subunit A, domain 1"/>
    <property type="match status" value="1"/>
</dbReference>
<feature type="compositionally biased region" description="Basic and acidic residues" evidence="8">
    <location>
        <begin position="1284"/>
        <end position="1295"/>
    </location>
</feature>
<feature type="region of interest" description="Disordered" evidence="8">
    <location>
        <begin position="1266"/>
        <end position="1342"/>
    </location>
</feature>
<dbReference type="PROSITE" id="PS50878">
    <property type="entry name" value="RT_POL"/>
    <property type="match status" value="1"/>
</dbReference>
<keyword evidence="4" id="KW-0540">Nuclease</keyword>
<dbReference type="Pfam" id="PF17921">
    <property type="entry name" value="Integrase_H2C2"/>
    <property type="match status" value="1"/>
</dbReference>
<evidence type="ECO:0000256" key="2">
    <source>
        <dbReference type="ARBA" id="ARBA00022679"/>
    </source>
</evidence>
<name>A0ABM3UPT3_MUSDO</name>
<feature type="domain" description="Reverse transcriptase" evidence="9">
    <location>
        <begin position="470"/>
        <end position="647"/>
    </location>
</feature>
<dbReference type="Pfam" id="PF00665">
    <property type="entry name" value="rve"/>
    <property type="match status" value="1"/>
</dbReference>
<organism evidence="11 12">
    <name type="scientific">Musca domestica</name>
    <name type="common">House fly</name>
    <dbReference type="NCBI Taxonomy" id="7370"/>
    <lineage>
        <taxon>Eukaryota</taxon>
        <taxon>Metazoa</taxon>
        <taxon>Ecdysozoa</taxon>
        <taxon>Arthropoda</taxon>
        <taxon>Hexapoda</taxon>
        <taxon>Insecta</taxon>
        <taxon>Pterygota</taxon>
        <taxon>Neoptera</taxon>
        <taxon>Endopterygota</taxon>
        <taxon>Diptera</taxon>
        <taxon>Brachycera</taxon>
        <taxon>Muscomorpha</taxon>
        <taxon>Muscoidea</taxon>
        <taxon>Muscidae</taxon>
        <taxon>Musca</taxon>
    </lineage>
</organism>
<evidence type="ECO:0000256" key="6">
    <source>
        <dbReference type="ARBA" id="ARBA00022801"/>
    </source>
</evidence>
<keyword evidence="11" id="KW-1185">Reference proteome</keyword>
<evidence type="ECO:0000256" key="3">
    <source>
        <dbReference type="ARBA" id="ARBA00022695"/>
    </source>
</evidence>
<gene>
    <name evidence="12" type="primary">LOC131801227</name>
</gene>
<keyword evidence="3" id="KW-0548">Nucleotidyltransferase</keyword>
<dbReference type="Pfam" id="PF17917">
    <property type="entry name" value="RT_RNaseH"/>
    <property type="match status" value="1"/>
</dbReference>
<evidence type="ECO:0000259" key="9">
    <source>
        <dbReference type="PROSITE" id="PS50878"/>
    </source>
</evidence>
<dbReference type="Gene3D" id="3.30.70.270">
    <property type="match status" value="2"/>
</dbReference>
<dbReference type="InterPro" id="IPR001878">
    <property type="entry name" value="Znf_CCHC"/>
</dbReference>
<feature type="domain" description="Integrase catalytic" evidence="10">
    <location>
        <begin position="1011"/>
        <end position="1164"/>
    </location>
</feature>
<feature type="compositionally biased region" description="Low complexity" evidence="8">
    <location>
        <begin position="1305"/>
        <end position="1315"/>
    </location>
</feature>
<evidence type="ECO:0000313" key="11">
    <source>
        <dbReference type="Proteomes" id="UP001652621"/>
    </source>
</evidence>
<dbReference type="InterPro" id="IPR043502">
    <property type="entry name" value="DNA/RNA_pol_sf"/>
</dbReference>
<dbReference type="Gene3D" id="4.10.60.10">
    <property type="entry name" value="Zinc finger, CCHC-type"/>
    <property type="match status" value="1"/>
</dbReference>
<dbReference type="InterPro" id="IPR000477">
    <property type="entry name" value="RT_dom"/>
</dbReference>
<evidence type="ECO:0000313" key="12">
    <source>
        <dbReference type="RefSeq" id="XP_058975543.1"/>
    </source>
</evidence>
<dbReference type="SUPFAM" id="SSF53098">
    <property type="entry name" value="Ribonuclease H-like"/>
    <property type="match status" value="1"/>
</dbReference>
<evidence type="ECO:0000256" key="4">
    <source>
        <dbReference type="ARBA" id="ARBA00022722"/>
    </source>
</evidence>
<dbReference type="GeneID" id="131801227"/>
<dbReference type="SUPFAM" id="SSF56672">
    <property type="entry name" value="DNA/RNA polymerases"/>
    <property type="match status" value="1"/>
</dbReference>
<dbReference type="PANTHER" id="PTHR37984">
    <property type="entry name" value="PROTEIN CBG26694"/>
    <property type="match status" value="1"/>
</dbReference>
<proteinExistence type="predicted"/>
<evidence type="ECO:0000256" key="1">
    <source>
        <dbReference type="ARBA" id="ARBA00012493"/>
    </source>
</evidence>
<reference evidence="12" key="1">
    <citation type="submission" date="2025-08" db="UniProtKB">
        <authorList>
            <consortium name="RefSeq"/>
        </authorList>
    </citation>
    <scope>IDENTIFICATION</scope>
    <source>
        <strain evidence="12">Aabys</strain>
        <tissue evidence="12">Whole body</tissue>
    </source>
</reference>
<dbReference type="CDD" id="cd09274">
    <property type="entry name" value="RNase_HI_RT_Ty3"/>
    <property type="match status" value="1"/>
</dbReference>
<dbReference type="Pfam" id="PF00078">
    <property type="entry name" value="RVT_1"/>
    <property type="match status" value="1"/>
</dbReference>
<protein>
    <recommendedName>
        <fullName evidence="1">RNA-directed DNA polymerase</fullName>
        <ecNumber evidence="1">2.7.7.49</ecNumber>
    </recommendedName>
</protein>
<dbReference type="EC" id="2.7.7.49" evidence="1"/>
<keyword evidence="5" id="KW-0255">Endonuclease</keyword>
<dbReference type="RefSeq" id="XP_058975543.1">
    <property type="nucleotide sequence ID" value="XM_059119560.1"/>
</dbReference>
<dbReference type="Proteomes" id="UP001652621">
    <property type="component" value="Unplaced"/>
</dbReference>
<dbReference type="Gene3D" id="3.30.420.10">
    <property type="entry name" value="Ribonuclease H-like superfamily/Ribonuclease H"/>
    <property type="match status" value="1"/>
</dbReference>
<dbReference type="InterPro" id="IPR001584">
    <property type="entry name" value="Integrase_cat-core"/>
</dbReference>
<dbReference type="InterPro" id="IPR050951">
    <property type="entry name" value="Retrovirus_Pol_polyprotein"/>
</dbReference>
<evidence type="ECO:0000256" key="8">
    <source>
        <dbReference type="SAM" id="MobiDB-lite"/>
    </source>
</evidence>
<dbReference type="InterPro" id="IPR012337">
    <property type="entry name" value="RNaseH-like_sf"/>
</dbReference>
<evidence type="ECO:0000259" key="10">
    <source>
        <dbReference type="PROSITE" id="PS50994"/>
    </source>
</evidence>
<dbReference type="CDD" id="cd01647">
    <property type="entry name" value="RT_LTR"/>
    <property type="match status" value="1"/>
</dbReference>
<sequence>MYNTINHMNETNGIRPFLCEAIDKSLIRTEWEKWLRSFTFYLDAEEITDVIKKKNKLLHYGGTQLQEVVHNIPGALTCAENEDAYKILVDKLTDYFSPERNSTFERHLFRSLKAECNETFNKFLLRTRQQASKCVFATTKDEILEISIKDKLIDAWASADLKKKILEKEHTLKEVIEICQIHEQINAQTQSMNAPSTSAGAEINKISDNRECFRCGQSSHDGNSMNCPARKIKCNKCAMLGHFARKCRTTSNKRKFSTFDNRNTKRRDFGFNKIRYIDGQSIDVNANNSKANDDYCFKIFNEGESAAEIIQCFIGGKQISMLIDSGSKYNLLCEDDWNLLSDGNAVMWDIRFESDHQFKAYAGKAALTIKVVFEAVIGIRSSSNVMSTFYVIEHGEQSLLGKDTAIKLGVLKLGIGINHVEKLQPFNKIAGIKVNLSIDTTVRPIQQPLRRVPVAVEDRVEAKLNEALALDIIEPVIGPSAWISPVVVVFKENGDIRLCIDMRRANTAILRENYPLPTFDSFMTRLQGAKFFSRLDLKNAYHQLELEEESRYITTFITSKGLFRYKRLLFGVNSAPEIFQRTMESILAPCKNALNYLDDIIVFGATEKEHDEYLQDVLNTFKNFNVAINEDKCLWKVQNLKFLGHVLSTNGISADPDKIDSVLNFRAPNSREETRSFLGLVTYLGKFIPDLSDLVEPLREITKANEKFIWTTRQNDAFLKLKEKLIALPTLTYFSPKRRTRLIADASPVALGAVLIQFTGDTPYVVSFASKALSEVERRYSQTEKESLALVWAVERFYYYLAGIQFELETDHKPLEAIFKPTSKPPARIERWVLRLQSFSFKIIYKAGKHNIADSLSRLCNLDTAVTFDKPCEFSICSIIENSVPQALTILEIVHNNSKDDEILQAVECVNTEDWSTATKNRYYLFRFELSILGNLLLRGTRLVIPASLRQRVLDLGHEGHPGETVMKRRIRSKIWWPLVDRDIEKYVKSCYECMLVSRPIPPAPMKRRIMPDSPWACVAMDLLGPLPNHDFVFVVIDDYSRYHELKFMKKITSTEIIDFLEEIFARHGYPKSITADNGPQFVSEEFKTFCSTNNIDLMTSPPYWPQANGEVENLNRSLLKRLQIAHSQGLDYKKEIRKFTLMYNVTPHGTTGKAPSELIFNRVIRDKIPSLNDVEENVIDSEARDNDIVNKDKGKQRADSDRNAVDCNIRVGDKVLMRNTVHSNKLSTTFGQTEYEVTERKGNDVVISGEGRVYRRNITHVKKIPTDSSLPSLARPTETSVADPEHHELHHDPDAADEGPLTNESSSEPSSKSSNLDTGGSRPKVTMKLKKNRGGMWQPAE</sequence>
<dbReference type="PANTHER" id="PTHR37984:SF11">
    <property type="entry name" value="INTEGRASE CATALYTIC DOMAIN-CONTAINING PROTEIN"/>
    <property type="match status" value="1"/>
</dbReference>
<dbReference type="InterPro" id="IPR043128">
    <property type="entry name" value="Rev_trsase/Diguanyl_cyclase"/>
</dbReference>